<protein>
    <submittedName>
        <fullName evidence="5">Altronate oxidoreductase</fullName>
        <ecNumber evidence="5">1.1.1.58</ecNumber>
    </submittedName>
</protein>
<evidence type="ECO:0000259" key="3">
    <source>
        <dbReference type="Pfam" id="PF01232"/>
    </source>
</evidence>
<dbReference type="InterPro" id="IPR013118">
    <property type="entry name" value="Mannitol_DH_C"/>
</dbReference>
<name>A0A5K1HYD5_9GAMM</name>
<sequence>MIAPQPDQPAEILQFGTSRFLLAHVDYFVSESLAARRSDKRIVIVQGSSRPEGRRKASDLAERLQYPVHFRGRRDGRTIDTEEWVDSLAACLIADSDWEEIERRFVEEITHVVSNTGEDGYAIPADDDPRHALPASFPARLTKLLRARYVRNGRGVTLMPCELIPSNGQRLREIVHDHADAHYTDSDFLAWLNQECLWIDTLVDRIVSSTIEPVGAVAEPYGLWAIRETTGLELPCHHPDVQVVKDLTPYEKRKLHVLNLSHSWLVQRWYDQGLTSRLSYVREAMQEPSLRAPLESMLRDEVLPVLERELPGLRVEDYIETTLERFSNPFLDHRLEDIAQHHQEKLRRRLAPVHEMARALGHATPLLASVLHSTGMVGQSEGGDSHRKTR</sequence>
<dbReference type="PANTHER" id="PTHR30524">
    <property type="entry name" value="MANNITOL-1-PHOSPHATE 5-DEHYDROGENASE"/>
    <property type="match status" value="1"/>
</dbReference>
<dbReference type="GO" id="GO:0009026">
    <property type="term" value="F:tagaturonate reductase activity"/>
    <property type="evidence" value="ECO:0007669"/>
    <property type="project" value="UniProtKB-EC"/>
</dbReference>
<feature type="domain" description="Mannitol dehydrogenase N-terminal" evidence="3">
    <location>
        <begin position="11"/>
        <end position="229"/>
    </location>
</feature>
<evidence type="ECO:0000313" key="6">
    <source>
        <dbReference type="Proteomes" id="UP000326725"/>
    </source>
</evidence>
<dbReference type="AlphaFoldDB" id="A0A5K1HYD5"/>
<dbReference type="Gene3D" id="1.10.1040.10">
    <property type="entry name" value="N-(1-d-carboxylethyl)-l-norvaline Dehydrogenase, domain 2"/>
    <property type="match status" value="1"/>
</dbReference>
<dbReference type="EC" id="1.1.1.58" evidence="5"/>
<dbReference type="InterPro" id="IPR036291">
    <property type="entry name" value="NAD(P)-bd_dom_sf"/>
</dbReference>
<dbReference type="EMBL" id="CABVOU010000015">
    <property type="protein sequence ID" value="VVZ94305.1"/>
    <property type="molecule type" value="Genomic_DNA"/>
</dbReference>
<keyword evidence="2" id="KW-0520">NAD</keyword>
<keyword evidence="6" id="KW-1185">Reference proteome</keyword>
<gene>
    <name evidence="5" type="primary">uxaB</name>
    <name evidence="5" type="ORF">HALO32_00355</name>
</gene>
<dbReference type="Proteomes" id="UP000326725">
    <property type="component" value="Unassembled WGS sequence"/>
</dbReference>
<feature type="domain" description="Mannitol dehydrogenase C-terminal" evidence="4">
    <location>
        <begin position="246"/>
        <end position="357"/>
    </location>
</feature>
<dbReference type="InterPro" id="IPR013131">
    <property type="entry name" value="Mannitol_DH_N"/>
</dbReference>
<dbReference type="InterPro" id="IPR008927">
    <property type="entry name" value="6-PGluconate_DH-like_C_sf"/>
</dbReference>
<dbReference type="InterPro" id="IPR013328">
    <property type="entry name" value="6PGD_dom2"/>
</dbReference>
<evidence type="ECO:0000313" key="5">
    <source>
        <dbReference type="EMBL" id="VVZ94305.1"/>
    </source>
</evidence>
<keyword evidence="1 5" id="KW-0560">Oxidoreductase</keyword>
<reference evidence="5 6" key="1">
    <citation type="submission" date="2019-09" db="EMBL/GenBank/DDBJ databases">
        <authorList>
            <person name="Criscuolo A."/>
        </authorList>
    </citation>
    <scope>NUCLEOTIDE SEQUENCE [LARGE SCALE GENOMIC DNA]</scope>
    <source>
        <strain evidence="6">3(2)</strain>
    </source>
</reference>
<dbReference type="Pfam" id="PF01232">
    <property type="entry name" value="Mannitol_dh"/>
    <property type="match status" value="1"/>
</dbReference>
<dbReference type="Pfam" id="PF08125">
    <property type="entry name" value="Mannitol_dh_C"/>
    <property type="match status" value="1"/>
</dbReference>
<dbReference type="Gene3D" id="3.40.50.720">
    <property type="entry name" value="NAD(P)-binding Rossmann-like Domain"/>
    <property type="match status" value="1"/>
</dbReference>
<dbReference type="SUPFAM" id="SSF51735">
    <property type="entry name" value="NAD(P)-binding Rossmann-fold domains"/>
    <property type="match status" value="1"/>
</dbReference>
<dbReference type="RefSeq" id="WP_192576410.1">
    <property type="nucleotide sequence ID" value="NZ_CABVOU010000015.1"/>
</dbReference>
<dbReference type="SUPFAM" id="SSF48179">
    <property type="entry name" value="6-phosphogluconate dehydrogenase C-terminal domain-like"/>
    <property type="match status" value="1"/>
</dbReference>
<evidence type="ECO:0000256" key="1">
    <source>
        <dbReference type="ARBA" id="ARBA00023002"/>
    </source>
</evidence>
<proteinExistence type="predicted"/>
<dbReference type="PANTHER" id="PTHR30524:SF0">
    <property type="entry name" value="ALTRONATE OXIDOREDUCTASE-RELATED"/>
    <property type="match status" value="1"/>
</dbReference>
<organism evidence="5 6">
    <name type="scientific">Halomonas lysinitropha</name>
    <dbReference type="NCBI Taxonomy" id="2607506"/>
    <lineage>
        <taxon>Bacteria</taxon>
        <taxon>Pseudomonadati</taxon>
        <taxon>Pseudomonadota</taxon>
        <taxon>Gammaproteobacteria</taxon>
        <taxon>Oceanospirillales</taxon>
        <taxon>Halomonadaceae</taxon>
        <taxon>Halomonas</taxon>
    </lineage>
</organism>
<evidence type="ECO:0000256" key="2">
    <source>
        <dbReference type="ARBA" id="ARBA00023027"/>
    </source>
</evidence>
<accession>A0A5K1HYD5</accession>
<evidence type="ECO:0000259" key="4">
    <source>
        <dbReference type="Pfam" id="PF08125"/>
    </source>
</evidence>